<feature type="region of interest" description="Disordered" evidence="11">
    <location>
        <begin position="53"/>
        <end position="96"/>
    </location>
</feature>
<dbReference type="FunCoup" id="A0A067RAK0">
    <property type="interactions" value="1474"/>
</dbReference>
<sequence length="667" mass="76429">MSGQWEVVGKNKQKQSGQTLKRLSKSERKKFVENAPKVEDILPLAEVKTLYTTLDNDKENHKPSGKETNLRENEAKKAQKKQPVKKKEVKEKPPTPKSLEMAVRLIDVDELANELEIGQARFQDAPLMWLKGLAEYLNVKLEHSNPVLNPKAIDYPLCVLSGEIRDVLRRAFKDAGEAAVQHFFHICLTAMADDMIRGSSLIYGYKIMLQLLAYQNPSITVSNIQKVTALRNSYQNRQPIGLAILWALGQGGTKDIQIGLKVWLDVMVPVMDMRNYTSFVVNYLKDILTHSPQGRPVNHEQFFAVLDVIHSPTSNLPNDIRQKLLSLIPSLRVYPEKRLRNFFEPLLLRLEPSASGTLKEELLMCLVMCLNSDQHCYSTWRQLYTKHLPQSAILLAHIDSHWGAIKEHVVKMLSETLSTFQVTNEELRKDKHKDEQHLTLCQHSCGELLKKMTVSRTFPWKLGSFLLLLAIAGLLSYDIRKHGSFHSSSSGRFLNDIGALQYGEHAWAKTKFYSDKSFRWAEANIPLYCKIAGDHARPYLELAWDVCLVVGHQLHTMYENVHAYVEEKTPAVIKFINHYAPGLLDKVKVHSIEAWELAKQSALILRQFFLRYSYIGLEWFKTNVFVGNLSPENLQKYSMEALNTTQVYAVWTYDWVCQKVQTLSKVQ</sequence>
<accession>A0A067RAK0</accession>
<dbReference type="OMA" id="NGSAGKW"/>
<evidence type="ECO:0000256" key="5">
    <source>
        <dbReference type="ARBA" id="ARBA00022703"/>
    </source>
</evidence>
<evidence type="ECO:0000256" key="10">
    <source>
        <dbReference type="ARBA" id="ARBA00024938"/>
    </source>
</evidence>
<dbReference type="Pfam" id="PF10151">
    <property type="entry name" value="TMEM214"/>
    <property type="match status" value="1"/>
</dbReference>
<evidence type="ECO:0000256" key="8">
    <source>
        <dbReference type="ARBA" id="ARBA00023136"/>
    </source>
</evidence>
<dbReference type="InterPro" id="IPR019308">
    <property type="entry name" value="TMEM214"/>
</dbReference>
<keyword evidence="13" id="KW-1185">Reference proteome</keyword>
<evidence type="ECO:0000256" key="11">
    <source>
        <dbReference type="SAM" id="MobiDB-lite"/>
    </source>
</evidence>
<organism evidence="12 13">
    <name type="scientific">Zootermopsis nevadensis</name>
    <name type="common">Dampwood termite</name>
    <dbReference type="NCBI Taxonomy" id="136037"/>
    <lineage>
        <taxon>Eukaryota</taxon>
        <taxon>Metazoa</taxon>
        <taxon>Ecdysozoa</taxon>
        <taxon>Arthropoda</taxon>
        <taxon>Hexapoda</taxon>
        <taxon>Insecta</taxon>
        <taxon>Pterygota</taxon>
        <taxon>Neoptera</taxon>
        <taxon>Polyneoptera</taxon>
        <taxon>Dictyoptera</taxon>
        <taxon>Blattodea</taxon>
        <taxon>Blattoidea</taxon>
        <taxon>Termitoidae</taxon>
        <taxon>Termopsidae</taxon>
        <taxon>Zootermopsis</taxon>
    </lineage>
</organism>
<gene>
    <name evidence="12" type="ORF">L798_09076</name>
</gene>
<dbReference type="InParanoid" id="A0A067RAK0"/>
<dbReference type="EMBL" id="KK852779">
    <property type="protein sequence ID" value="KDR16686.1"/>
    <property type="molecule type" value="Genomic_DNA"/>
</dbReference>
<comment type="subunit">
    <text evidence="3">Constitutively interacts with CASP4; required for the localization of procaspase 4 to the ER.</text>
</comment>
<feature type="compositionally biased region" description="Basic and acidic residues" evidence="11">
    <location>
        <begin position="55"/>
        <end position="77"/>
    </location>
</feature>
<proteinExistence type="inferred from homology"/>
<evidence type="ECO:0008006" key="14">
    <source>
        <dbReference type="Google" id="ProtNLM"/>
    </source>
</evidence>
<evidence type="ECO:0000313" key="12">
    <source>
        <dbReference type="EMBL" id="KDR16686.1"/>
    </source>
</evidence>
<dbReference type="GO" id="GO:0005794">
    <property type="term" value="C:Golgi apparatus"/>
    <property type="evidence" value="ECO:0007669"/>
    <property type="project" value="TreeGrafter"/>
</dbReference>
<comment type="function">
    <text evidence="10">Critical mediator, in cooperation with CASP4, of endoplasmic reticulum-stress induced apoptosis. Required or the activation of CASP4 following endoplasmic reticulum stress.</text>
</comment>
<feature type="region of interest" description="Disordered" evidence="11">
    <location>
        <begin position="1"/>
        <end position="26"/>
    </location>
</feature>
<dbReference type="PANTHER" id="PTHR13448:SF0">
    <property type="entry name" value="TRANSMEMBRANE PROTEIN 214"/>
    <property type="match status" value="1"/>
</dbReference>
<evidence type="ECO:0000256" key="3">
    <source>
        <dbReference type="ARBA" id="ARBA00011720"/>
    </source>
</evidence>
<dbReference type="PANTHER" id="PTHR13448">
    <property type="entry name" value="TRANSMEMBRANE PROTEIN 214"/>
    <property type="match status" value="1"/>
</dbReference>
<protein>
    <recommendedName>
        <fullName evidence="14">Transmembrane protein 214</fullName>
    </recommendedName>
</protein>
<keyword evidence="9" id="KW-0325">Glycoprotein</keyword>
<name>A0A067RAK0_ZOONE</name>
<keyword evidence="6" id="KW-0256">Endoplasmic reticulum</keyword>
<dbReference type="Proteomes" id="UP000027135">
    <property type="component" value="Unassembled WGS sequence"/>
</dbReference>
<evidence type="ECO:0000313" key="13">
    <source>
        <dbReference type="Proteomes" id="UP000027135"/>
    </source>
</evidence>
<dbReference type="STRING" id="136037.A0A067RAK0"/>
<evidence type="ECO:0000256" key="7">
    <source>
        <dbReference type="ARBA" id="ARBA00022989"/>
    </source>
</evidence>
<keyword evidence="5" id="KW-0053">Apoptosis</keyword>
<dbReference type="AlphaFoldDB" id="A0A067RAK0"/>
<dbReference type="GO" id="GO:0006915">
    <property type="term" value="P:apoptotic process"/>
    <property type="evidence" value="ECO:0007669"/>
    <property type="project" value="UniProtKB-KW"/>
</dbReference>
<keyword evidence="7" id="KW-1133">Transmembrane helix</keyword>
<evidence type="ECO:0000256" key="6">
    <source>
        <dbReference type="ARBA" id="ARBA00022824"/>
    </source>
</evidence>
<keyword evidence="4" id="KW-0812">Transmembrane</keyword>
<evidence type="ECO:0000256" key="4">
    <source>
        <dbReference type="ARBA" id="ARBA00022692"/>
    </source>
</evidence>
<comment type="similarity">
    <text evidence="2">Belongs to the TMEM214 family.</text>
</comment>
<feature type="compositionally biased region" description="Basic and acidic residues" evidence="11">
    <location>
        <begin position="85"/>
        <end position="94"/>
    </location>
</feature>
<comment type="subcellular location">
    <subcellularLocation>
        <location evidence="1">Endoplasmic reticulum membrane</location>
        <topology evidence="1">Multi-pass membrane protein</topology>
    </subcellularLocation>
</comment>
<evidence type="ECO:0000256" key="1">
    <source>
        <dbReference type="ARBA" id="ARBA00004477"/>
    </source>
</evidence>
<keyword evidence="8" id="KW-0472">Membrane</keyword>
<dbReference type="eggNOG" id="KOG4467">
    <property type="taxonomic scope" value="Eukaryota"/>
</dbReference>
<reference evidence="12 13" key="1">
    <citation type="journal article" date="2014" name="Nat. Commun.">
        <title>Molecular traces of alternative social organization in a termite genome.</title>
        <authorList>
            <person name="Terrapon N."/>
            <person name="Li C."/>
            <person name="Robertson H.M."/>
            <person name="Ji L."/>
            <person name="Meng X."/>
            <person name="Booth W."/>
            <person name="Chen Z."/>
            <person name="Childers C.P."/>
            <person name="Glastad K.M."/>
            <person name="Gokhale K."/>
            <person name="Gowin J."/>
            <person name="Gronenberg W."/>
            <person name="Hermansen R.A."/>
            <person name="Hu H."/>
            <person name="Hunt B.G."/>
            <person name="Huylmans A.K."/>
            <person name="Khalil S.M."/>
            <person name="Mitchell R.D."/>
            <person name="Munoz-Torres M.C."/>
            <person name="Mustard J.A."/>
            <person name="Pan H."/>
            <person name="Reese J.T."/>
            <person name="Scharf M.E."/>
            <person name="Sun F."/>
            <person name="Vogel H."/>
            <person name="Xiao J."/>
            <person name="Yang W."/>
            <person name="Yang Z."/>
            <person name="Yang Z."/>
            <person name="Zhou J."/>
            <person name="Zhu J."/>
            <person name="Brent C.S."/>
            <person name="Elsik C.G."/>
            <person name="Goodisman M.A."/>
            <person name="Liberles D.A."/>
            <person name="Roe R.M."/>
            <person name="Vargo E.L."/>
            <person name="Vilcinskas A."/>
            <person name="Wang J."/>
            <person name="Bornberg-Bauer E."/>
            <person name="Korb J."/>
            <person name="Zhang G."/>
            <person name="Liebig J."/>
        </authorList>
    </citation>
    <scope>NUCLEOTIDE SEQUENCE [LARGE SCALE GENOMIC DNA]</scope>
    <source>
        <tissue evidence="12">Whole organism</tissue>
    </source>
</reference>
<evidence type="ECO:0000256" key="2">
    <source>
        <dbReference type="ARBA" id="ARBA00007984"/>
    </source>
</evidence>
<dbReference type="GO" id="GO:0005789">
    <property type="term" value="C:endoplasmic reticulum membrane"/>
    <property type="evidence" value="ECO:0007669"/>
    <property type="project" value="UniProtKB-SubCell"/>
</dbReference>
<evidence type="ECO:0000256" key="9">
    <source>
        <dbReference type="ARBA" id="ARBA00023180"/>
    </source>
</evidence>